<feature type="non-terminal residue" evidence="7">
    <location>
        <position position="1"/>
    </location>
</feature>
<evidence type="ECO:0000256" key="2">
    <source>
        <dbReference type="ARBA" id="ARBA00022692"/>
    </source>
</evidence>
<evidence type="ECO:0000256" key="1">
    <source>
        <dbReference type="ARBA" id="ARBA00004127"/>
    </source>
</evidence>
<feature type="transmembrane region" description="Helical" evidence="6">
    <location>
        <begin position="121"/>
        <end position="141"/>
    </location>
</feature>
<protein>
    <submittedName>
        <fullName evidence="7">7010_t:CDS:1</fullName>
    </submittedName>
</protein>
<organism evidence="7 8">
    <name type="scientific">Acaulospora morrowiae</name>
    <dbReference type="NCBI Taxonomy" id="94023"/>
    <lineage>
        <taxon>Eukaryota</taxon>
        <taxon>Fungi</taxon>
        <taxon>Fungi incertae sedis</taxon>
        <taxon>Mucoromycota</taxon>
        <taxon>Glomeromycotina</taxon>
        <taxon>Glomeromycetes</taxon>
        <taxon>Diversisporales</taxon>
        <taxon>Acaulosporaceae</taxon>
        <taxon>Acaulospora</taxon>
    </lineage>
</organism>
<keyword evidence="3 6" id="KW-1133">Transmembrane helix</keyword>
<feature type="transmembrane region" description="Helical" evidence="6">
    <location>
        <begin position="307"/>
        <end position="325"/>
    </location>
</feature>
<dbReference type="InterPro" id="IPR051076">
    <property type="entry name" value="Golgi_membrane_TVP38/TMEM64"/>
</dbReference>
<sequence length="359" mass="40130">MLFGDLLSTNVIMLKELDIALAQKTATTTSTETSAVLRSPTPNPSIISLTVNSLPPISQTQKSTLFDDSSNPQLNMFSQSHKTNLNRFKHRKISPFSSLETIFLQWKKLGQIRIPKKIQPWLLFAVWGLVSLTTLSLFLVYRKQIFTFLDQLAYLMRSMGFSGALIIFGLIFATTFPLVIGYSTLITLSGFTYGFAIGFIISYLAALTGAVTVFVLSRRWFKGPVRRILNKNKSMRAVIKAVDKKTTHISLSAFTSATALSLFKLVIHVWIGSNISSFSARMGISHVLDDGTLQKHDNDPLGSYNNLLMACGFLIGIGVIIYVWITARKTIKDIEDEEESEQHIHEDGLNDYDCNNNEN</sequence>
<feature type="transmembrane region" description="Helical" evidence="6">
    <location>
        <begin position="161"/>
        <end position="185"/>
    </location>
</feature>
<evidence type="ECO:0000313" key="7">
    <source>
        <dbReference type="EMBL" id="CAG8706529.1"/>
    </source>
</evidence>
<dbReference type="PANTHER" id="PTHR47549:SF3">
    <property type="entry name" value="GOLGI APPARATUS MEMBRANE PROTEIN TVP38"/>
    <property type="match status" value="1"/>
</dbReference>
<feature type="transmembrane region" description="Helical" evidence="6">
    <location>
        <begin position="249"/>
        <end position="271"/>
    </location>
</feature>
<evidence type="ECO:0000256" key="3">
    <source>
        <dbReference type="ARBA" id="ARBA00022989"/>
    </source>
</evidence>
<dbReference type="GO" id="GO:0012505">
    <property type="term" value="C:endomembrane system"/>
    <property type="evidence" value="ECO:0007669"/>
    <property type="project" value="UniProtKB-SubCell"/>
</dbReference>
<evidence type="ECO:0000313" key="8">
    <source>
        <dbReference type="Proteomes" id="UP000789342"/>
    </source>
</evidence>
<keyword evidence="4 6" id="KW-0472">Membrane</keyword>
<gene>
    <name evidence="7" type="ORF">AMORRO_LOCUS12445</name>
</gene>
<feature type="transmembrane region" description="Helical" evidence="6">
    <location>
        <begin position="191"/>
        <end position="217"/>
    </location>
</feature>
<comment type="subcellular location">
    <subcellularLocation>
        <location evidence="1">Endomembrane system</location>
        <topology evidence="1">Multi-pass membrane protein</topology>
    </subcellularLocation>
</comment>
<dbReference type="PANTHER" id="PTHR47549">
    <property type="entry name" value="GOLGI APPARATUS MEMBRANE PROTEIN TVP38-RELATED"/>
    <property type="match status" value="1"/>
</dbReference>
<dbReference type="AlphaFoldDB" id="A0A9N9N711"/>
<proteinExistence type="predicted"/>
<dbReference type="EMBL" id="CAJVPV010018314">
    <property type="protein sequence ID" value="CAG8706529.1"/>
    <property type="molecule type" value="Genomic_DNA"/>
</dbReference>
<accession>A0A9N9N711</accession>
<feature type="region of interest" description="Disordered" evidence="5">
    <location>
        <begin position="337"/>
        <end position="359"/>
    </location>
</feature>
<comment type="caution">
    <text evidence="7">The sequence shown here is derived from an EMBL/GenBank/DDBJ whole genome shotgun (WGS) entry which is preliminary data.</text>
</comment>
<reference evidence="7" key="1">
    <citation type="submission" date="2021-06" db="EMBL/GenBank/DDBJ databases">
        <authorList>
            <person name="Kallberg Y."/>
            <person name="Tangrot J."/>
            <person name="Rosling A."/>
        </authorList>
    </citation>
    <scope>NUCLEOTIDE SEQUENCE</scope>
    <source>
        <strain evidence="7">CL551</strain>
    </source>
</reference>
<evidence type="ECO:0000256" key="5">
    <source>
        <dbReference type="SAM" id="MobiDB-lite"/>
    </source>
</evidence>
<keyword evidence="2 6" id="KW-0812">Transmembrane</keyword>
<dbReference type="OrthoDB" id="166803at2759"/>
<dbReference type="Proteomes" id="UP000789342">
    <property type="component" value="Unassembled WGS sequence"/>
</dbReference>
<evidence type="ECO:0000256" key="4">
    <source>
        <dbReference type="ARBA" id="ARBA00023136"/>
    </source>
</evidence>
<keyword evidence="8" id="KW-1185">Reference proteome</keyword>
<evidence type="ECO:0000256" key="6">
    <source>
        <dbReference type="SAM" id="Phobius"/>
    </source>
</evidence>
<name>A0A9N9N711_9GLOM</name>